<reference evidence="6 7" key="1">
    <citation type="submission" date="2015-04" db="EMBL/GenBank/DDBJ databases">
        <title>The draft genome sequence of Fusarium langsethiae, a T-2/HT-2 mycotoxin producer.</title>
        <authorList>
            <person name="Lysoe E."/>
            <person name="Divon H.H."/>
            <person name="Terzi V."/>
            <person name="Orru L."/>
            <person name="Lamontanara A."/>
            <person name="Kolseth A.-K."/>
            <person name="Frandsen R.J."/>
            <person name="Nielsen K."/>
            <person name="Thrane U."/>
        </authorList>
    </citation>
    <scope>NUCLEOTIDE SEQUENCE [LARGE SCALE GENOMIC DNA]</scope>
    <source>
        <strain evidence="6 7">Fl201059</strain>
    </source>
</reference>
<dbReference type="PANTHER" id="PTHR24305">
    <property type="entry name" value="CYTOCHROME P450"/>
    <property type="match status" value="1"/>
</dbReference>
<sequence length="304" mass="34647">MVRIAVFLSYYRSWAAVAIAVAIYYQIIVDQNYSVKNAPFYLGKYLLGFMTIWAVYTVFLYPALFSPLRHLPQPKAESFINGHWAESVREPAGLPFRHWMRTIENDGLIRFKHLFNQERILVTSPEGLKEVLGQNSYDYVKPHLLRAMVGKILGYGLLLSEGDVHKMQRKNLMPAFSFRHIKELYPVFWTKAQELVRGIEREMSETPGSQIDIADWASRASLDIIGSAGMGHEFQSLSDPSIEDTMKMYGSMVKQSRGAKLLTVLQLVLPSIITDYLPFQRNMGVLAASKAARDTSQRLIQCCE</sequence>
<evidence type="ECO:0000256" key="1">
    <source>
        <dbReference type="ARBA" id="ARBA00010617"/>
    </source>
</evidence>
<dbReference type="Proteomes" id="UP000037904">
    <property type="component" value="Unassembled WGS sequence"/>
</dbReference>
<keyword evidence="5" id="KW-0812">Transmembrane</keyword>
<dbReference type="GO" id="GO:0005506">
    <property type="term" value="F:iron ion binding"/>
    <property type="evidence" value="ECO:0007669"/>
    <property type="project" value="InterPro"/>
</dbReference>
<dbReference type="AlphaFoldDB" id="A0A0M9EMM0"/>
<evidence type="ECO:0000256" key="2">
    <source>
        <dbReference type="ARBA" id="ARBA00022617"/>
    </source>
</evidence>
<gene>
    <name evidence="6" type="ORF">FLAG1_11106</name>
</gene>
<dbReference type="InterPro" id="IPR050121">
    <property type="entry name" value="Cytochrome_P450_monoxygenase"/>
</dbReference>
<evidence type="ECO:0000256" key="3">
    <source>
        <dbReference type="ARBA" id="ARBA00022723"/>
    </source>
</evidence>
<evidence type="ECO:0000313" key="6">
    <source>
        <dbReference type="EMBL" id="KPA36149.1"/>
    </source>
</evidence>
<dbReference type="Pfam" id="PF00067">
    <property type="entry name" value="p450"/>
    <property type="match status" value="1"/>
</dbReference>
<dbReference type="Gene3D" id="1.10.630.10">
    <property type="entry name" value="Cytochrome P450"/>
    <property type="match status" value="1"/>
</dbReference>
<evidence type="ECO:0000256" key="4">
    <source>
        <dbReference type="ARBA" id="ARBA00023004"/>
    </source>
</evidence>
<dbReference type="OrthoDB" id="1470350at2759"/>
<dbReference type="EMBL" id="JXCE01000738">
    <property type="protein sequence ID" value="KPA36149.1"/>
    <property type="molecule type" value="Genomic_DNA"/>
</dbReference>
<dbReference type="InterPro" id="IPR036396">
    <property type="entry name" value="Cyt_P450_sf"/>
</dbReference>
<dbReference type="PANTHER" id="PTHR24305:SF166">
    <property type="entry name" value="CYTOCHROME P450 12A4, MITOCHONDRIAL-RELATED"/>
    <property type="match status" value="1"/>
</dbReference>
<dbReference type="GO" id="GO:0020037">
    <property type="term" value="F:heme binding"/>
    <property type="evidence" value="ECO:0007669"/>
    <property type="project" value="InterPro"/>
</dbReference>
<keyword evidence="3" id="KW-0479">Metal-binding</keyword>
<dbReference type="SUPFAM" id="SSF48264">
    <property type="entry name" value="Cytochrome P450"/>
    <property type="match status" value="1"/>
</dbReference>
<protein>
    <submittedName>
        <fullName evidence="6">Secologanin synthase</fullName>
    </submittedName>
</protein>
<name>A0A0M9EMM0_FUSLA</name>
<accession>A0A0M9EMM0</accession>
<feature type="transmembrane region" description="Helical" evidence="5">
    <location>
        <begin position="45"/>
        <end position="65"/>
    </location>
</feature>
<feature type="transmembrane region" description="Helical" evidence="5">
    <location>
        <begin position="7"/>
        <end position="25"/>
    </location>
</feature>
<evidence type="ECO:0000256" key="5">
    <source>
        <dbReference type="SAM" id="Phobius"/>
    </source>
</evidence>
<evidence type="ECO:0000313" key="7">
    <source>
        <dbReference type="Proteomes" id="UP000037904"/>
    </source>
</evidence>
<comment type="caution">
    <text evidence="6">The sequence shown here is derived from an EMBL/GenBank/DDBJ whole genome shotgun (WGS) entry which is preliminary data.</text>
</comment>
<organism evidence="6 7">
    <name type="scientific">Fusarium langsethiae</name>
    <dbReference type="NCBI Taxonomy" id="179993"/>
    <lineage>
        <taxon>Eukaryota</taxon>
        <taxon>Fungi</taxon>
        <taxon>Dikarya</taxon>
        <taxon>Ascomycota</taxon>
        <taxon>Pezizomycotina</taxon>
        <taxon>Sordariomycetes</taxon>
        <taxon>Hypocreomycetidae</taxon>
        <taxon>Hypocreales</taxon>
        <taxon>Nectriaceae</taxon>
        <taxon>Fusarium</taxon>
    </lineage>
</organism>
<proteinExistence type="inferred from homology"/>
<comment type="similarity">
    <text evidence="1">Belongs to the cytochrome P450 family.</text>
</comment>
<keyword evidence="7" id="KW-1185">Reference proteome</keyword>
<dbReference type="InterPro" id="IPR001128">
    <property type="entry name" value="Cyt_P450"/>
</dbReference>
<keyword evidence="2" id="KW-0349">Heme</keyword>
<keyword evidence="5" id="KW-1133">Transmembrane helix</keyword>
<dbReference type="GO" id="GO:0004497">
    <property type="term" value="F:monooxygenase activity"/>
    <property type="evidence" value="ECO:0007669"/>
    <property type="project" value="InterPro"/>
</dbReference>
<dbReference type="GO" id="GO:0016705">
    <property type="term" value="F:oxidoreductase activity, acting on paired donors, with incorporation or reduction of molecular oxygen"/>
    <property type="evidence" value="ECO:0007669"/>
    <property type="project" value="InterPro"/>
</dbReference>
<keyword evidence="5" id="KW-0472">Membrane</keyword>
<keyword evidence="4" id="KW-0408">Iron</keyword>